<reference evidence="1 2" key="1">
    <citation type="submission" date="2023-04" db="EMBL/GenBank/DDBJ databases">
        <title>Forest soil microbial communities from Buena Vista Peninsula, Colon Province, Panama.</title>
        <authorList>
            <person name="Bouskill N."/>
        </authorList>
    </citation>
    <scope>NUCLEOTIDE SEQUENCE [LARGE SCALE GENOMIC DNA]</scope>
    <source>
        <strain evidence="1 2">CFH S0262</strain>
    </source>
</reference>
<protein>
    <submittedName>
        <fullName evidence="1">Uncharacterized protein</fullName>
    </submittedName>
</protein>
<proteinExistence type="predicted"/>
<dbReference type="EMBL" id="JARXVC010000002">
    <property type="protein sequence ID" value="MDH6279593.1"/>
    <property type="molecule type" value="Genomic_DNA"/>
</dbReference>
<evidence type="ECO:0000313" key="2">
    <source>
        <dbReference type="Proteomes" id="UP001160334"/>
    </source>
</evidence>
<sequence>MTRSGSIRTPAWPDADESTRSAIGLVIAERVDSGTTADALRTDAGVVP</sequence>
<organism evidence="1 2">
    <name type="scientific">Prescottella agglutinans</name>
    <dbReference type="NCBI Taxonomy" id="1644129"/>
    <lineage>
        <taxon>Bacteria</taxon>
        <taxon>Bacillati</taxon>
        <taxon>Actinomycetota</taxon>
        <taxon>Actinomycetes</taxon>
        <taxon>Mycobacteriales</taxon>
        <taxon>Nocardiaceae</taxon>
        <taxon>Prescottella</taxon>
    </lineage>
</organism>
<keyword evidence="2" id="KW-1185">Reference proteome</keyword>
<dbReference type="Proteomes" id="UP001160334">
    <property type="component" value="Unassembled WGS sequence"/>
</dbReference>
<gene>
    <name evidence="1" type="ORF">M2280_000802</name>
</gene>
<dbReference type="RefSeq" id="WP_280758988.1">
    <property type="nucleotide sequence ID" value="NZ_JARXVC010000002.1"/>
</dbReference>
<accession>A0ABT6M5M6</accession>
<name>A0ABT6M5M6_9NOCA</name>
<comment type="caution">
    <text evidence="1">The sequence shown here is derived from an EMBL/GenBank/DDBJ whole genome shotgun (WGS) entry which is preliminary data.</text>
</comment>
<evidence type="ECO:0000313" key="1">
    <source>
        <dbReference type="EMBL" id="MDH6279593.1"/>
    </source>
</evidence>